<comment type="caution">
    <text evidence="3">The sequence shown here is derived from an EMBL/GenBank/DDBJ whole genome shotgun (WGS) entry which is preliminary data.</text>
</comment>
<feature type="transmembrane region" description="Helical" evidence="1">
    <location>
        <begin position="205"/>
        <end position="224"/>
    </location>
</feature>
<keyword evidence="1" id="KW-1133">Transmembrane helix</keyword>
<proteinExistence type="predicted"/>
<keyword evidence="1" id="KW-0472">Membrane</keyword>
<keyword evidence="4" id="KW-1185">Reference proteome</keyword>
<feature type="transmembrane region" description="Helical" evidence="1">
    <location>
        <begin position="155"/>
        <end position="176"/>
    </location>
</feature>
<organism evidence="3 4">
    <name type="scientific">Isoptericola sediminis</name>
    <dbReference type="NCBI Taxonomy" id="2733572"/>
    <lineage>
        <taxon>Bacteria</taxon>
        <taxon>Bacillati</taxon>
        <taxon>Actinomycetota</taxon>
        <taxon>Actinomycetes</taxon>
        <taxon>Micrococcales</taxon>
        <taxon>Promicromonosporaceae</taxon>
        <taxon>Isoptericola</taxon>
    </lineage>
</organism>
<evidence type="ECO:0000256" key="2">
    <source>
        <dbReference type="SAM" id="SignalP"/>
    </source>
</evidence>
<keyword evidence="2" id="KW-0732">Signal</keyword>
<sequence>MRAALASMFAAAMLAVSVPAPTAVAETASPVADQQTIVGLVTVNGEVPTTGVHVTVVAAADGADERTCGDFVTGEGATFELILPAECGPGATAVFRVDTGSESGTVVEITEDPRLTATVDFQLSDAELEALGLQAEPSPDVAVVQTSPPLQGTDLRVVVLSTVIPATLLLVVMVLMKGSFWRRGAPSGGGATSEDKGDGSYRSQIEGMVLVMVVLSVILLGVTGKIGSDGLVSVLAAIVGYTVGRQVGSKET</sequence>
<name>A0A849K7Z1_9MICO</name>
<evidence type="ECO:0000313" key="4">
    <source>
        <dbReference type="Proteomes" id="UP000557204"/>
    </source>
</evidence>
<accession>A0A849K7Z1</accession>
<dbReference type="EMBL" id="JABFAJ010000024">
    <property type="protein sequence ID" value="NNU28570.1"/>
    <property type="molecule type" value="Genomic_DNA"/>
</dbReference>
<gene>
    <name evidence="3" type="ORF">HLI28_13605</name>
</gene>
<evidence type="ECO:0000256" key="1">
    <source>
        <dbReference type="SAM" id="Phobius"/>
    </source>
</evidence>
<feature type="chain" id="PRO_5032925287" description="Carboxypeptidase regulatory-like domain-containing protein" evidence="2">
    <location>
        <begin position="26"/>
        <end position="252"/>
    </location>
</feature>
<evidence type="ECO:0008006" key="5">
    <source>
        <dbReference type="Google" id="ProtNLM"/>
    </source>
</evidence>
<protein>
    <recommendedName>
        <fullName evidence="5">Carboxypeptidase regulatory-like domain-containing protein</fullName>
    </recommendedName>
</protein>
<dbReference type="AlphaFoldDB" id="A0A849K7Z1"/>
<evidence type="ECO:0000313" key="3">
    <source>
        <dbReference type="EMBL" id="NNU28570.1"/>
    </source>
</evidence>
<keyword evidence="1" id="KW-0812">Transmembrane</keyword>
<reference evidence="3 4" key="1">
    <citation type="submission" date="2020-05" db="EMBL/GenBank/DDBJ databases">
        <title>Genome sequence of Isoptericola sp. JC619 isolated from Chilika lagoon, India.</title>
        <authorList>
            <person name="Kumar D."/>
            <person name="Appam K."/>
            <person name="Gandham S."/>
            <person name="Uppada J."/>
            <person name="Sasikala C."/>
            <person name="Venkata Ramana C."/>
        </authorList>
    </citation>
    <scope>NUCLEOTIDE SEQUENCE [LARGE SCALE GENOMIC DNA]</scope>
    <source>
        <strain evidence="3 4">JC619</strain>
    </source>
</reference>
<feature type="signal peptide" evidence="2">
    <location>
        <begin position="1"/>
        <end position="25"/>
    </location>
</feature>
<dbReference type="RefSeq" id="WP_171248101.1">
    <property type="nucleotide sequence ID" value="NZ_JABFAJ010000024.1"/>
</dbReference>
<dbReference type="Proteomes" id="UP000557204">
    <property type="component" value="Unassembled WGS sequence"/>
</dbReference>
<feature type="transmembrane region" description="Helical" evidence="1">
    <location>
        <begin position="230"/>
        <end position="248"/>
    </location>
</feature>